<evidence type="ECO:0000313" key="12">
    <source>
        <dbReference type="Proteomes" id="UP000284657"/>
    </source>
</evidence>
<dbReference type="PROSITE" id="PS50137">
    <property type="entry name" value="DS_RBD"/>
    <property type="match status" value="1"/>
</dbReference>
<dbReference type="Gene3D" id="3.40.50.150">
    <property type="entry name" value="Vaccinia Virus protein VP39"/>
    <property type="match status" value="2"/>
</dbReference>
<dbReference type="GO" id="GO:0005737">
    <property type="term" value="C:cytoplasm"/>
    <property type="evidence" value="ECO:0007669"/>
    <property type="project" value="TreeGrafter"/>
</dbReference>
<keyword evidence="2 7" id="KW-0489">Methyltransferase</keyword>
<dbReference type="GO" id="GO:0032259">
    <property type="term" value="P:methylation"/>
    <property type="evidence" value="ECO:0007669"/>
    <property type="project" value="UniProtKB-KW"/>
</dbReference>
<dbReference type="Gene3D" id="3.30.160.20">
    <property type="match status" value="1"/>
</dbReference>
<dbReference type="GO" id="GO:0008173">
    <property type="term" value="F:RNA methyltransferase activity"/>
    <property type="evidence" value="ECO:0007669"/>
    <property type="project" value="UniProtKB-UniRule"/>
</dbReference>
<dbReference type="SUPFAM" id="SSF53335">
    <property type="entry name" value="S-adenosyl-L-methionine-dependent methyltransferases"/>
    <property type="match status" value="1"/>
</dbReference>
<dbReference type="PANTHER" id="PTHR12315">
    <property type="entry name" value="BICOID-INTERACTING PROTEIN RELATED"/>
    <property type="match status" value="1"/>
</dbReference>
<evidence type="ECO:0000313" key="11">
    <source>
        <dbReference type="EMBL" id="RLN49066.1"/>
    </source>
</evidence>
<dbReference type="AlphaFoldDB" id="A0A3R7KEP0"/>
<feature type="transmembrane region" description="Helical" evidence="8">
    <location>
        <begin position="473"/>
        <end position="491"/>
    </location>
</feature>
<dbReference type="Pfam" id="PF06859">
    <property type="entry name" value="Bin3"/>
    <property type="match status" value="1"/>
</dbReference>
<dbReference type="EC" id="2.1.1.-" evidence="7"/>
<dbReference type="Pfam" id="PF00035">
    <property type="entry name" value="dsrm"/>
    <property type="match status" value="1"/>
</dbReference>
<reference evidence="11 12" key="1">
    <citation type="submission" date="2018-07" db="EMBL/GenBank/DDBJ databases">
        <title>Genome sequencing of oomycete isolates from Chile give support for New Zealand origin for Phytophthora kernoviae and make available the first Nothophytophthora sp. genome.</title>
        <authorList>
            <person name="Studholme D.J."/>
            <person name="Sanfuentes E."/>
            <person name="Panda P."/>
            <person name="Hill R."/>
            <person name="Sambles C."/>
            <person name="Grant M."/>
            <person name="Williams N.M."/>
            <person name="Mcdougal R.L."/>
        </authorList>
    </citation>
    <scope>NUCLEOTIDE SEQUENCE [LARGE SCALE GENOMIC DNA]</scope>
    <source>
        <strain evidence="11">Chile7</strain>
    </source>
</reference>
<feature type="domain" description="DRBM" evidence="9">
    <location>
        <begin position="99"/>
        <end position="167"/>
    </location>
</feature>
<feature type="transmembrane region" description="Helical" evidence="8">
    <location>
        <begin position="401"/>
        <end position="422"/>
    </location>
</feature>
<keyword evidence="8" id="KW-0472">Membrane</keyword>
<dbReference type="EMBL" id="MBAD02002204">
    <property type="protein sequence ID" value="RLN49066.1"/>
    <property type="molecule type" value="Genomic_DNA"/>
</dbReference>
<dbReference type="SUPFAM" id="SSF54768">
    <property type="entry name" value="dsRNA-binding domain-like"/>
    <property type="match status" value="1"/>
</dbReference>
<evidence type="ECO:0000256" key="7">
    <source>
        <dbReference type="RuleBase" id="RU367087"/>
    </source>
</evidence>
<dbReference type="PROSITE" id="PS51515">
    <property type="entry name" value="BIN3_SAM"/>
    <property type="match status" value="1"/>
</dbReference>
<evidence type="ECO:0000256" key="6">
    <source>
        <dbReference type="PROSITE-ProRule" id="PRU00848"/>
    </source>
</evidence>
<feature type="domain" description="Bin3-type SAM" evidence="10">
    <location>
        <begin position="43"/>
        <end position="376"/>
    </location>
</feature>
<evidence type="ECO:0000256" key="5">
    <source>
        <dbReference type="PROSITE-ProRule" id="PRU00266"/>
    </source>
</evidence>
<dbReference type="GO" id="GO:0003723">
    <property type="term" value="F:RNA binding"/>
    <property type="evidence" value="ECO:0007669"/>
    <property type="project" value="UniProtKB-UniRule"/>
</dbReference>
<keyword evidence="3 7" id="KW-0808">Transferase</keyword>
<evidence type="ECO:0000256" key="2">
    <source>
        <dbReference type="ARBA" id="ARBA00022603"/>
    </source>
</evidence>
<dbReference type="InterPro" id="IPR039772">
    <property type="entry name" value="Bin3-like"/>
</dbReference>
<sequence length="492" mass="55544">MAFSSMADAEGHVLGNFHAYYSFNPVHERLRFMDIQTANALRRALLIGTTKEGSEAVATVLDVGCNEGDLTIGLYDALNGQATLVDSTQSDGVAAFDLTNISTLNERMQKEKKQVEYLIQDEGESSHRRRYVCELQIDGETLGHGEGVSKKVAKAKAAEVALKALDGGKEKETQEVKEEAAVNPAQLPLSDEELATRRPLMALGVDIDEVLIKRAAKKPVRLTAGDEVQFRHVDVMNTTFRKEMAPFLQLAKRSTAQRKFDLITCFSVTMWIHLNHGDDGLWKFLEIVSDMTEHLIIEPQPWKCYRTAQKRLMRMRVEIPQSFRQIKVRADVVEKIDTFLLDAGRFRFKAQLGKTNWSRNVVLYSRKSVPVVPTLVRIRLVYTFLWTAFAGMAIMMESPTALGLATAMGLSVMLSWYMLRFFDRFVFDSVLLGWFGFLSKYRVFCWLANTGDFLLHFVSPLALAANYLKHVEVWMALPILGCVNAASLLRLQ</sequence>
<keyword evidence="5" id="KW-0694">RNA-binding</keyword>
<dbReference type="Proteomes" id="UP000284657">
    <property type="component" value="Unassembled WGS sequence"/>
</dbReference>
<dbReference type="InterPro" id="IPR029063">
    <property type="entry name" value="SAM-dependent_MTases_sf"/>
</dbReference>
<accession>A0A3R7KEP0</accession>
<evidence type="ECO:0000259" key="10">
    <source>
        <dbReference type="PROSITE" id="PS51515"/>
    </source>
</evidence>
<keyword evidence="8" id="KW-1133">Transmembrane helix</keyword>
<protein>
    <recommendedName>
        <fullName evidence="7">RNA methyltransferase</fullName>
        <ecNumber evidence="7">2.1.1.-</ecNumber>
    </recommendedName>
</protein>
<keyword evidence="4 6" id="KW-0949">S-adenosyl-L-methionine</keyword>
<evidence type="ECO:0000256" key="3">
    <source>
        <dbReference type="ARBA" id="ARBA00022679"/>
    </source>
</evidence>
<gene>
    <name evidence="11" type="ORF">BBJ29_007824</name>
</gene>
<proteinExistence type="inferred from homology"/>
<dbReference type="GO" id="GO:2000632">
    <property type="term" value="P:negative regulation of pre-miRNA processing"/>
    <property type="evidence" value="ECO:0007669"/>
    <property type="project" value="TreeGrafter"/>
</dbReference>
<organism evidence="11 12">
    <name type="scientific">Phytophthora kernoviae</name>
    <dbReference type="NCBI Taxonomy" id="325452"/>
    <lineage>
        <taxon>Eukaryota</taxon>
        <taxon>Sar</taxon>
        <taxon>Stramenopiles</taxon>
        <taxon>Oomycota</taxon>
        <taxon>Peronosporomycetes</taxon>
        <taxon>Peronosporales</taxon>
        <taxon>Peronosporaceae</taxon>
        <taxon>Phytophthora</taxon>
    </lineage>
</organism>
<dbReference type="GO" id="GO:0008171">
    <property type="term" value="F:O-methyltransferase activity"/>
    <property type="evidence" value="ECO:0007669"/>
    <property type="project" value="UniProtKB-UniRule"/>
</dbReference>
<evidence type="ECO:0000256" key="1">
    <source>
        <dbReference type="ARBA" id="ARBA00008361"/>
    </source>
</evidence>
<comment type="caution">
    <text evidence="11">The sequence shown here is derived from an EMBL/GenBank/DDBJ whole genome shotgun (WGS) entry which is preliminary data.</text>
</comment>
<dbReference type="InterPro" id="IPR014720">
    <property type="entry name" value="dsRBD_dom"/>
</dbReference>
<name>A0A3R7KEP0_9STRA</name>
<evidence type="ECO:0000256" key="8">
    <source>
        <dbReference type="SAM" id="Phobius"/>
    </source>
</evidence>
<evidence type="ECO:0000259" key="9">
    <source>
        <dbReference type="PROSITE" id="PS50137"/>
    </source>
</evidence>
<dbReference type="InterPro" id="IPR010675">
    <property type="entry name" value="Bin3_C"/>
</dbReference>
<dbReference type="SMART" id="SM00358">
    <property type="entry name" value="DSRM"/>
    <property type="match status" value="1"/>
</dbReference>
<evidence type="ECO:0000256" key="4">
    <source>
        <dbReference type="ARBA" id="ARBA00022691"/>
    </source>
</evidence>
<dbReference type="InterPro" id="IPR024160">
    <property type="entry name" value="BIN3_SAM-bd_dom"/>
</dbReference>
<comment type="similarity">
    <text evidence="1 7">Belongs to the methyltransferase superfamily.</text>
</comment>
<keyword evidence="8" id="KW-0812">Transmembrane</keyword>
<feature type="transmembrane region" description="Helical" evidence="8">
    <location>
        <begin position="443"/>
        <end position="467"/>
    </location>
</feature>
<dbReference type="PANTHER" id="PTHR12315:SF1">
    <property type="entry name" value="RNA 5'-MONOPHOSPHATE METHYLTRANSFERASE"/>
    <property type="match status" value="1"/>
</dbReference>